<dbReference type="Gene3D" id="2.160.20.10">
    <property type="entry name" value="Single-stranded right-handed beta-helix, Pectin lyase-like"/>
    <property type="match status" value="1"/>
</dbReference>
<dbReference type="Proteomes" id="UP001501475">
    <property type="component" value="Unassembled WGS sequence"/>
</dbReference>
<evidence type="ECO:0000256" key="4">
    <source>
        <dbReference type="ARBA" id="ARBA00022723"/>
    </source>
</evidence>
<dbReference type="SUPFAM" id="SSF51126">
    <property type="entry name" value="Pectin lyase-like"/>
    <property type="match status" value="1"/>
</dbReference>
<comment type="caution">
    <text evidence="11">The sequence shown here is derived from an EMBL/GenBank/DDBJ whole genome shotgun (WGS) entry which is preliminary data.</text>
</comment>
<proteinExistence type="inferred from homology"/>
<evidence type="ECO:0000256" key="2">
    <source>
        <dbReference type="ARBA" id="ARBA00004613"/>
    </source>
</evidence>
<evidence type="ECO:0000256" key="1">
    <source>
        <dbReference type="ARBA" id="ARBA00001913"/>
    </source>
</evidence>
<feature type="chain" id="PRO_5045900929" description="DUF1565 domain-containing protein" evidence="9">
    <location>
        <begin position="23"/>
        <end position="421"/>
    </location>
</feature>
<gene>
    <name evidence="11" type="ORF">GCM10009810_09090</name>
</gene>
<keyword evidence="7" id="KW-0456">Lyase</keyword>
<dbReference type="PANTHER" id="PTHR40088">
    <property type="entry name" value="PECTATE LYASE (EUROFUNG)"/>
    <property type="match status" value="1"/>
</dbReference>
<keyword evidence="4" id="KW-0479">Metal-binding</keyword>
<evidence type="ECO:0000256" key="6">
    <source>
        <dbReference type="ARBA" id="ARBA00022837"/>
    </source>
</evidence>
<dbReference type="InterPro" id="IPR052052">
    <property type="entry name" value="Polysaccharide_Lyase_9"/>
</dbReference>
<sequence>MLASLPVLGMAALALQPAPATAAGTTIDVAVTGKDTNAGTAAAPLKTIQAAINKATPGTTIRVHKGTYSQQLIIRKSGKPGLPITITSAGDGEVIVTSTQPTESCDNRKPSPNRTILIQAGSDYWNFSKLTIVNGVYINGGGGYEVYTWHDDLVDAHVWEPRRKVPGTFKYDPTGAKDAVSYLSKVLGRGLNPSDHIEITGNKMSGRGIHASFARFGAIKDNTITNVACGTGPGVWIITFSNFWEITGNDVSHIADSAGSHFMQEGIRLGTASNYNHVANNYVHDLGDDGRGIATDVDASYNLFENNNVVNAPIGYNDEMSGWGNTWRNNVASNFKILGFGFRMKDAVLKLPSKDTSTWYSIVDGNKAIGGRRGAAGLSIGAIGGSKFTNNSFGYINLGAYVAGYWAKQGNTWNGTTQPPK</sequence>
<dbReference type="InterPro" id="IPR012334">
    <property type="entry name" value="Pectin_lyas_fold"/>
</dbReference>
<reference evidence="11 12" key="1">
    <citation type="journal article" date="2019" name="Int. J. Syst. Evol. Microbiol.">
        <title>The Global Catalogue of Microorganisms (GCM) 10K type strain sequencing project: providing services to taxonomists for standard genome sequencing and annotation.</title>
        <authorList>
            <consortium name="The Broad Institute Genomics Platform"/>
            <consortium name="The Broad Institute Genome Sequencing Center for Infectious Disease"/>
            <person name="Wu L."/>
            <person name="Ma J."/>
        </authorList>
    </citation>
    <scope>NUCLEOTIDE SEQUENCE [LARGE SCALE GENOMIC DNA]</scope>
    <source>
        <strain evidence="11 12">JCM 15591</strain>
    </source>
</reference>
<dbReference type="InterPro" id="IPR011050">
    <property type="entry name" value="Pectin_lyase_fold/virulence"/>
</dbReference>
<evidence type="ECO:0000256" key="9">
    <source>
        <dbReference type="SAM" id="SignalP"/>
    </source>
</evidence>
<evidence type="ECO:0000259" key="10">
    <source>
        <dbReference type="Pfam" id="PF07602"/>
    </source>
</evidence>
<evidence type="ECO:0000256" key="5">
    <source>
        <dbReference type="ARBA" id="ARBA00022729"/>
    </source>
</evidence>
<accession>A0ABN2K9V9</accession>
<evidence type="ECO:0000313" key="11">
    <source>
        <dbReference type="EMBL" id="GAA1750934.1"/>
    </source>
</evidence>
<keyword evidence="3" id="KW-0964">Secreted</keyword>
<dbReference type="EMBL" id="BAAAPN010000024">
    <property type="protein sequence ID" value="GAA1750934.1"/>
    <property type="molecule type" value="Genomic_DNA"/>
</dbReference>
<dbReference type="PANTHER" id="PTHR40088:SF1">
    <property type="entry name" value="PECTATE LYASE PEL9"/>
    <property type="match status" value="1"/>
</dbReference>
<evidence type="ECO:0000256" key="7">
    <source>
        <dbReference type="ARBA" id="ARBA00023239"/>
    </source>
</evidence>
<feature type="domain" description="DUF1565" evidence="10">
    <location>
        <begin position="31"/>
        <end position="71"/>
    </location>
</feature>
<dbReference type="InterPro" id="IPR011459">
    <property type="entry name" value="DUF1565"/>
</dbReference>
<comment type="cofactor">
    <cofactor evidence="1">
        <name>Ca(2+)</name>
        <dbReference type="ChEBI" id="CHEBI:29108"/>
    </cofactor>
</comment>
<feature type="signal peptide" evidence="9">
    <location>
        <begin position="1"/>
        <end position="22"/>
    </location>
</feature>
<name>A0ABN2K9V9_9MICO</name>
<keyword evidence="12" id="KW-1185">Reference proteome</keyword>
<evidence type="ECO:0000256" key="8">
    <source>
        <dbReference type="ARBA" id="ARBA00038263"/>
    </source>
</evidence>
<keyword evidence="6" id="KW-0106">Calcium</keyword>
<organism evidence="11 12">
    <name type="scientific">Nostocoides vanveenii</name>
    <dbReference type="NCBI Taxonomy" id="330835"/>
    <lineage>
        <taxon>Bacteria</taxon>
        <taxon>Bacillati</taxon>
        <taxon>Actinomycetota</taxon>
        <taxon>Actinomycetes</taxon>
        <taxon>Micrococcales</taxon>
        <taxon>Intrasporangiaceae</taxon>
        <taxon>Nostocoides</taxon>
    </lineage>
</organism>
<evidence type="ECO:0000313" key="12">
    <source>
        <dbReference type="Proteomes" id="UP001501475"/>
    </source>
</evidence>
<evidence type="ECO:0000256" key="3">
    <source>
        <dbReference type="ARBA" id="ARBA00022525"/>
    </source>
</evidence>
<protein>
    <recommendedName>
        <fullName evidence="10">DUF1565 domain-containing protein</fullName>
    </recommendedName>
</protein>
<comment type="similarity">
    <text evidence="8">Belongs to the polysaccharide lyase 9 family.</text>
</comment>
<keyword evidence="5 9" id="KW-0732">Signal</keyword>
<dbReference type="Pfam" id="PF07602">
    <property type="entry name" value="DUF1565"/>
    <property type="match status" value="1"/>
</dbReference>
<comment type="subcellular location">
    <subcellularLocation>
        <location evidence="2">Secreted</location>
    </subcellularLocation>
</comment>